<dbReference type="RefSeq" id="WP_321561040.1">
    <property type="nucleotide sequence ID" value="NZ_CP139558.1"/>
</dbReference>
<feature type="transmembrane region" description="Helical" evidence="1">
    <location>
        <begin position="16"/>
        <end position="35"/>
    </location>
</feature>
<keyword evidence="3" id="KW-1185">Reference proteome</keyword>
<name>A0ABZ0TFC1_9SPHI</name>
<evidence type="ECO:0000313" key="3">
    <source>
        <dbReference type="Proteomes" id="UP001324380"/>
    </source>
</evidence>
<proteinExistence type="predicted"/>
<evidence type="ECO:0000313" key="2">
    <source>
        <dbReference type="EMBL" id="WPU91874.1"/>
    </source>
</evidence>
<feature type="transmembrane region" description="Helical" evidence="1">
    <location>
        <begin position="122"/>
        <end position="146"/>
    </location>
</feature>
<keyword evidence="1" id="KW-0472">Membrane</keyword>
<accession>A0ABZ0TFC1</accession>
<organism evidence="2 3">
    <name type="scientific">Mucilaginibacter sabulilitoris</name>
    <dbReference type="NCBI Taxonomy" id="1173583"/>
    <lineage>
        <taxon>Bacteria</taxon>
        <taxon>Pseudomonadati</taxon>
        <taxon>Bacteroidota</taxon>
        <taxon>Sphingobacteriia</taxon>
        <taxon>Sphingobacteriales</taxon>
        <taxon>Sphingobacteriaceae</taxon>
        <taxon>Mucilaginibacter</taxon>
    </lineage>
</organism>
<evidence type="ECO:0000256" key="1">
    <source>
        <dbReference type="SAM" id="Phobius"/>
    </source>
</evidence>
<dbReference type="EMBL" id="CP139558">
    <property type="protein sequence ID" value="WPU91874.1"/>
    <property type="molecule type" value="Genomic_DNA"/>
</dbReference>
<protein>
    <submittedName>
        <fullName evidence="2">Uncharacterized protein</fullName>
    </submittedName>
</protein>
<feature type="transmembrane region" description="Helical" evidence="1">
    <location>
        <begin position="95"/>
        <end position="116"/>
    </location>
</feature>
<sequence>MKETTDDNFLGSLKSLVWTAFISVVSFQLLAPQIWSYLHNLLRIGYLTAYRSFTLVYFLLAPVSLLTWFFIHHKLLIKYMPPFNEVGKLEKCSRVFIWVFPAFILCQIAVTVWGFYLHWEDFILWTILALYFVINTVLLRLCYQFASSFIEGSGLKKERLDKAKSGFYQSYVFSLLAGLLLFVVAYLFLANWLKRRSDGENKLAGTEAGRFGFGLQQINDTVTPQIHYIDSLVKTDSTIRNWHALEVFAQSGGIHQANC</sequence>
<feature type="transmembrane region" description="Helical" evidence="1">
    <location>
        <begin position="167"/>
        <end position="189"/>
    </location>
</feature>
<keyword evidence="1" id="KW-0812">Transmembrane</keyword>
<keyword evidence="1" id="KW-1133">Transmembrane helix</keyword>
<dbReference type="Proteomes" id="UP001324380">
    <property type="component" value="Chromosome"/>
</dbReference>
<reference evidence="2 3" key="1">
    <citation type="submission" date="2023-11" db="EMBL/GenBank/DDBJ databases">
        <title>Analysis of the Genomes of Mucilaginibacter gossypii cycad 4 and M. sabulilitoris SNA2: microbes with the potential for plant growth promotion.</title>
        <authorList>
            <person name="Hirsch A.M."/>
            <person name="Humm E."/>
            <person name="Rubbi M."/>
            <person name="Del Vecchio G."/>
            <person name="Ha S.M."/>
            <person name="Pellegrini M."/>
            <person name="Gunsalus R.P."/>
        </authorList>
    </citation>
    <scope>NUCLEOTIDE SEQUENCE [LARGE SCALE GENOMIC DNA]</scope>
    <source>
        <strain evidence="2 3">SNA2</strain>
    </source>
</reference>
<feature type="transmembrane region" description="Helical" evidence="1">
    <location>
        <begin position="55"/>
        <end position="75"/>
    </location>
</feature>
<gene>
    <name evidence="2" type="ORF">SNE25_21390</name>
</gene>